<comment type="caution">
    <text evidence="5">The sequence shown here is derived from an EMBL/GenBank/DDBJ whole genome shotgun (WGS) entry which is preliminary data.</text>
</comment>
<evidence type="ECO:0000313" key="6">
    <source>
        <dbReference type="Proteomes" id="UP001595836"/>
    </source>
</evidence>
<feature type="domain" description="Bacterial bifunctional deaminase-reductase C-terminal" evidence="4">
    <location>
        <begin position="31"/>
        <end position="219"/>
    </location>
</feature>
<dbReference type="InterPro" id="IPR024072">
    <property type="entry name" value="DHFR-like_dom_sf"/>
</dbReference>
<dbReference type="RefSeq" id="WP_344992036.1">
    <property type="nucleotide sequence ID" value="NZ_BAABCD010000018.1"/>
</dbReference>
<reference evidence="6" key="1">
    <citation type="journal article" date="2019" name="Int. J. Syst. Evol. Microbiol.">
        <title>The Global Catalogue of Microorganisms (GCM) 10K type strain sequencing project: providing services to taxonomists for standard genome sequencing and annotation.</title>
        <authorList>
            <consortium name="The Broad Institute Genomics Platform"/>
            <consortium name="The Broad Institute Genome Sequencing Center for Infectious Disease"/>
            <person name="Wu L."/>
            <person name="Ma J."/>
        </authorList>
    </citation>
    <scope>NUCLEOTIDE SEQUENCE [LARGE SCALE GENOMIC DNA]</scope>
    <source>
        <strain evidence="6">JCM 11882</strain>
    </source>
</reference>
<comment type="pathway">
    <text evidence="1">Cofactor biosynthesis; riboflavin biosynthesis.</text>
</comment>
<dbReference type="InterPro" id="IPR002734">
    <property type="entry name" value="RibDG_C"/>
</dbReference>
<evidence type="ECO:0000256" key="2">
    <source>
        <dbReference type="ARBA" id="ARBA00022857"/>
    </source>
</evidence>
<evidence type="ECO:0000256" key="3">
    <source>
        <dbReference type="ARBA" id="ARBA00023002"/>
    </source>
</evidence>
<name>A0ABV9PNC1_9ACTN</name>
<gene>
    <name evidence="5" type="ORF">ACFO7U_07425</name>
</gene>
<protein>
    <submittedName>
        <fullName evidence="5">Pyrimidine reductase family protein</fullName>
    </submittedName>
</protein>
<accession>A0ABV9PNC1</accession>
<keyword evidence="3" id="KW-0560">Oxidoreductase</keyword>
<dbReference type="PANTHER" id="PTHR38011:SF7">
    <property type="entry name" value="2,5-DIAMINO-6-RIBOSYLAMINO-4(3H)-PYRIMIDINONE 5'-PHOSPHATE REDUCTASE"/>
    <property type="match status" value="1"/>
</dbReference>
<dbReference type="Pfam" id="PF01872">
    <property type="entry name" value="RibD_C"/>
    <property type="match status" value="1"/>
</dbReference>
<evidence type="ECO:0000256" key="1">
    <source>
        <dbReference type="ARBA" id="ARBA00005104"/>
    </source>
</evidence>
<evidence type="ECO:0000259" key="4">
    <source>
        <dbReference type="Pfam" id="PF01872"/>
    </source>
</evidence>
<evidence type="ECO:0000313" key="5">
    <source>
        <dbReference type="EMBL" id="MFC4754607.1"/>
    </source>
</evidence>
<dbReference type="Proteomes" id="UP001595836">
    <property type="component" value="Unassembled WGS sequence"/>
</dbReference>
<keyword evidence="2" id="KW-0521">NADP</keyword>
<keyword evidence="6" id="KW-1185">Reference proteome</keyword>
<sequence length="258" mass="27292">MHVLEIGADVPDPLAPYLEVDRSSPRHECWVAGHMVAGLDGTAAVGGRVGALSTRPDQALFRSMRQIADVVLVGAETVRREGYGPVRLSEDAQARRRELGKPATPPVAVVSRSLNLDGAASVFADAPEHAPTVVITCAGADPGRRAEVEEFAEVILAGDERVEPEKAMRALSGRGHGVVLCEGGPTWLGELVAADRLDELLLSISPMMGGDPLPVSVTPPGTGIARFDLKGVMAEDGTIFLRYEAAADRAETDDRSDR</sequence>
<dbReference type="NCBIfam" id="NF010663">
    <property type="entry name" value="PRK14059.1-1"/>
    <property type="match status" value="1"/>
</dbReference>
<proteinExistence type="predicted"/>
<dbReference type="EMBL" id="JBHSHP010000019">
    <property type="protein sequence ID" value="MFC4754607.1"/>
    <property type="molecule type" value="Genomic_DNA"/>
</dbReference>
<dbReference type="SUPFAM" id="SSF53597">
    <property type="entry name" value="Dihydrofolate reductase-like"/>
    <property type="match status" value="1"/>
</dbReference>
<dbReference type="Gene3D" id="3.40.430.10">
    <property type="entry name" value="Dihydrofolate Reductase, subunit A"/>
    <property type="match status" value="1"/>
</dbReference>
<dbReference type="InterPro" id="IPR050765">
    <property type="entry name" value="Riboflavin_Biosynth_HTPR"/>
</dbReference>
<organism evidence="5 6">
    <name type="scientific">Dietzia aurantiaca</name>
    <dbReference type="NCBI Taxonomy" id="983873"/>
    <lineage>
        <taxon>Bacteria</taxon>
        <taxon>Bacillati</taxon>
        <taxon>Actinomycetota</taxon>
        <taxon>Actinomycetes</taxon>
        <taxon>Mycobacteriales</taxon>
        <taxon>Dietziaceae</taxon>
        <taxon>Dietzia</taxon>
    </lineage>
</organism>
<dbReference type="PANTHER" id="PTHR38011">
    <property type="entry name" value="DIHYDROFOLATE REDUCTASE FAMILY PROTEIN (AFU_ORTHOLOGUE AFUA_8G06820)"/>
    <property type="match status" value="1"/>
</dbReference>